<dbReference type="OrthoDB" id="335798at2"/>
<dbReference type="AlphaFoldDB" id="A0A2M9YFM5"/>
<protein>
    <submittedName>
        <fullName evidence="2">Uncharacterized protein</fullName>
    </submittedName>
</protein>
<dbReference type="Proteomes" id="UP000231926">
    <property type="component" value="Unassembled WGS sequence"/>
</dbReference>
<evidence type="ECO:0000313" key="3">
    <source>
        <dbReference type="Proteomes" id="UP000231926"/>
    </source>
</evidence>
<feature type="region of interest" description="Disordered" evidence="1">
    <location>
        <begin position="1"/>
        <end position="34"/>
    </location>
</feature>
<gene>
    <name evidence="2" type="ORF">CH362_00865</name>
</gene>
<evidence type="ECO:0000256" key="1">
    <source>
        <dbReference type="SAM" id="MobiDB-lite"/>
    </source>
</evidence>
<evidence type="ECO:0000313" key="2">
    <source>
        <dbReference type="EMBL" id="PJZ50362.1"/>
    </source>
</evidence>
<dbReference type="RefSeq" id="WP_100708477.1">
    <property type="nucleotide sequence ID" value="NZ_NPDR01000001.1"/>
</dbReference>
<reference evidence="2 3" key="1">
    <citation type="submission" date="2017-07" db="EMBL/GenBank/DDBJ databases">
        <title>Leptospira spp. isolated from tropical soils.</title>
        <authorList>
            <person name="Thibeaux R."/>
            <person name="Iraola G."/>
            <person name="Ferres I."/>
            <person name="Bierque E."/>
            <person name="Girault D."/>
            <person name="Soupe-Gilbert M.-E."/>
            <person name="Picardeau M."/>
            <person name="Goarant C."/>
        </authorList>
    </citation>
    <scope>NUCLEOTIDE SEQUENCE [LARGE SCALE GENOMIC DNA]</scope>
    <source>
        <strain evidence="2 3">FH4-C-A2</strain>
    </source>
</reference>
<proteinExistence type="predicted"/>
<accession>A0A2M9YFM5</accession>
<keyword evidence="3" id="KW-1185">Reference proteome</keyword>
<comment type="caution">
    <text evidence="2">The sequence shown here is derived from an EMBL/GenBank/DDBJ whole genome shotgun (WGS) entry which is preliminary data.</text>
</comment>
<feature type="compositionally biased region" description="Basic residues" evidence="1">
    <location>
        <begin position="1"/>
        <end position="20"/>
    </location>
</feature>
<name>A0A2M9YFM5_9LEPT</name>
<dbReference type="EMBL" id="NPDR01000001">
    <property type="protein sequence ID" value="PJZ50362.1"/>
    <property type="molecule type" value="Genomic_DNA"/>
</dbReference>
<organism evidence="2 3">
    <name type="scientific">Leptospira saintgironsiae</name>
    <dbReference type="NCBI Taxonomy" id="2023183"/>
    <lineage>
        <taxon>Bacteria</taxon>
        <taxon>Pseudomonadati</taxon>
        <taxon>Spirochaetota</taxon>
        <taxon>Spirochaetia</taxon>
        <taxon>Leptospirales</taxon>
        <taxon>Leptospiraceae</taxon>
        <taxon>Leptospira</taxon>
    </lineage>
</organism>
<sequence>MVQKKKKKPSPKKKVVKRAKSSSTGTKSVRIPRDNDVKMSEMVDLAAEIFVQTLEISAKIPDRLRSRLIKKLKDAAKEALS</sequence>